<reference evidence="13 14" key="1">
    <citation type="submission" date="2016-08" db="EMBL/GenBank/DDBJ databases">
        <title>Draft genome of Fabibacter sp. strain SK-8.</title>
        <authorList>
            <person name="Wong S.-K."/>
            <person name="Hamasaki K."/>
            <person name="Yoshizawa S."/>
        </authorList>
    </citation>
    <scope>NUCLEOTIDE SEQUENCE [LARGE SCALE GENOMIC DNA]</scope>
    <source>
        <strain evidence="13 14">SK-8</strain>
    </source>
</reference>
<dbReference type="STRING" id="1563681.BFP71_17235"/>
<dbReference type="Pfam" id="PF00108">
    <property type="entry name" value="Thiolase_N"/>
    <property type="match status" value="1"/>
</dbReference>
<accession>A0A1E5T1A6</accession>
<dbReference type="PROSITE" id="PS00737">
    <property type="entry name" value="THIOLASE_2"/>
    <property type="match status" value="1"/>
</dbReference>
<dbReference type="PANTHER" id="PTHR18919:SF156">
    <property type="entry name" value="ACETYL-COA ACETYLTRANSFERASE, MITOCHONDRIAL"/>
    <property type="match status" value="1"/>
</dbReference>
<evidence type="ECO:0000259" key="11">
    <source>
        <dbReference type="Pfam" id="PF00108"/>
    </source>
</evidence>
<keyword evidence="7" id="KW-0630">Potassium</keyword>
<dbReference type="OrthoDB" id="9764892at2"/>
<feature type="active site" description="Proton acceptor" evidence="9">
    <location>
        <position position="378"/>
    </location>
</feature>
<dbReference type="PROSITE" id="PS00098">
    <property type="entry name" value="THIOLASE_1"/>
    <property type="match status" value="1"/>
</dbReference>
<evidence type="ECO:0000256" key="1">
    <source>
        <dbReference type="ARBA" id="ARBA00010982"/>
    </source>
</evidence>
<evidence type="ECO:0000256" key="7">
    <source>
        <dbReference type="ARBA" id="ARBA00022958"/>
    </source>
</evidence>
<dbReference type="InterPro" id="IPR020617">
    <property type="entry name" value="Thiolase_C"/>
</dbReference>
<keyword evidence="14" id="KW-1185">Reference proteome</keyword>
<evidence type="ECO:0000313" key="14">
    <source>
        <dbReference type="Proteomes" id="UP000095552"/>
    </source>
</evidence>
<comment type="similarity">
    <text evidence="1 10">Belongs to the thiolase-like superfamily. Thiolase family.</text>
</comment>
<dbReference type="InterPro" id="IPR020613">
    <property type="entry name" value="Thiolase_CS"/>
</dbReference>
<dbReference type="Proteomes" id="UP000095552">
    <property type="component" value="Unassembled WGS sequence"/>
</dbReference>
<evidence type="ECO:0000256" key="4">
    <source>
        <dbReference type="ARBA" id="ARBA00022679"/>
    </source>
</evidence>
<dbReference type="AlphaFoldDB" id="A0A1E5T1A6"/>
<dbReference type="EC" id="2.3.1.9" evidence="3"/>
<keyword evidence="6" id="KW-0809">Transit peptide</keyword>
<organism evidence="13 14">
    <name type="scientific">Roseivirga misakiensis</name>
    <dbReference type="NCBI Taxonomy" id="1563681"/>
    <lineage>
        <taxon>Bacteria</taxon>
        <taxon>Pseudomonadati</taxon>
        <taxon>Bacteroidota</taxon>
        <taxon>Cytophagia</taxon>
        <taxon>Cytophagales</taxon>
        <taxon>Roseivirgaceae</taxon>
        <taxon>Roseivirga</taxon>
    </lineage>
</organism>
<gene>
    <name evidence="13" type="ORF">BFP71_17235</name>
</gene>
<keyword evidence="5" id="KW-0479">Metal-binding</keyword>
<evidence type="ECO:0000256" key="8">
    <source>
        <dbReference type="ARBA" id="ARBA00023315"/>
    </source>
</evidence>
<evidence type="ECO:0000313" key="13">
    <source>
        <dbReference type="EMBL" id="OEK05154.1"/>
    </source>
</evidence>
<dbReference type="FunFam" id="3.40.47.10:FF:000007">
    <property type="entry name" value="acetyl-CoA acetyltransferase, mitochondrial"/>
    <property type="match status" value="1"/>
</dbReference>
<evidence type="ECO:0000256" key="9">
    <source>
        <dbReference type="PIRSR" id="PIRSR000429-1"/>
    </source>
</evidence>
<dbReference type="Gene3D" id="3.40.47.10">
    <property type="match status" value="1"/>
</dbReference>
<evidence type="ECO:0000256" key="3">
    <source>
        <dbReference type="ARBA" id="ARBA00012705"/>
    </source>
</evidence>
<protein>
    <recommendedName>
        <fullName evidence="3">acetyl-CoA C-acetyltransferase</fullName>
        <ecNumber evidence="3">2.3.1.9</ecNumber>
    </recommendedName>
</protein>
<dbReference type="EMBL" id="MDGQ01000005">
    <property type="protein sequence ID" value="OEK05154.1"/>
    <property type="molecule type" value="Genomic_DNA"/>
</dbReference>
<dbReference type="InterPro" id="IPR020610">
    <property type="entry name" value="Thiolase_AS"/>
</dbReference>
<dbReference type="GO" id="GO:0006635">
    <property type="term" value="P:fatty acid beta-oxidation"/>
    <property type="evidence" value="ECO:0007669"/>
    <property type="project" value="TreeGrafter"/>
</dbReference>
<comment type="caution">
    <text evidence="13">The sequence shown here is derived from an EMBL/GenBank/DDBJ whole genome shotgun (WGS) entry which is preliminary data.</text>
</comment>
<evidence type="ECO:0000256" key="5">
    <source>
        <dbReference type="ARBA" id="ARBA00022723"/>
    </source>
</evidence>
<dbReference type="SUPFAM" id="SSF53901">
    <property type="entry name" value="Thiolase-like"/>
    <property type="match status" value="2"/>
</dbReference>
<dbReference type="PROSITE" id="PS00099">
    <property type="entry name" value="THIOLASE_3"/>
    <property type="match status" value="1"/>
</dbReference>
<feature type="active site" description="Acyl-thioester intermediate" evidence="9">
    <location>
        <position position="88"/>
    </location>
</feature>
<dbReference type="InterPro" id="IPR020616">
    <property type="entry name" value="Thiolase_N"/>
</dbReference>
<feature type="domain" description="Thiolase C-terminal" evidence="12">
    <location>
        <begin position="269"/>
        <end position="391"/>
    </location>
</feature>
<dbReference type="InterPro" id="IPR016039">
    <property type="entry name" value="Thiolase-like"/>
</dbReference>
<comment type="subunit">
    <text evidence="2">Homotetramer.</text>
</comment>
<dbReference type="Pfam" id="PF02803">
    <property type="entry name" value="Thiolase_C"/>
    <property type="match status" value="1"/>
</dbReference>
<dbReference type="CDD" id="cd00751">
    <property type="entry name" value="thiolase"/>
    <property type="match status" value="1"/>
</dbReference>
<keyword evidence="4 10" id="KW-0808">Transferase</keyword>
<dbReference type="RefSeq" id="WP_069836658.1">
    <property type="nucleotide sequence ID" value="NZ_MDGQ01000005.1"/>
</dbReference>
<evidence type="ECO:0000256" key="2">
    <source>
        <dbReference type="ARBA" id="ARBA00011881"/>
    </source>
</evidence>
<dbReference type="PANTHER" id="PTHR18919">
    <property type="entry name" value="ACETYL-COA C-ACYLTRANSFERASE"/>
    <property type="match status" value="1"/>
</dbReference>
<evidence type="ECO:0000259" key="12">
    <source>
        <dbReference type="Pfam" id="PF02803"/>
    </source>
</evidence>
<name>A0A1E5T1A6_9BACT</name>
<dbReference type="GO" id="GO:0046872">
    <property type="term" value="F:metal ion binding"/>
    <property type="evidence" value="ECO:0007669"/>
    <property type="project" value="UniProtKB-KW"/>
</dbReference>
<dbReference type="GO" id="GO:0003985">
    <property type="term" value="F:acetyl-CoA C-acetyltransferase activity"/>
    <property type="evidence" value="ECO:0007669"/>
    <property type="project" value="UniProtKB-EC"/>
</dbReference>
<dbReference type="PIRSF" id="PIRSF000429">
    <property type="entry name" value="Ac-CoA_Ac_transf"/>
    <property type="match status" value="1"/>
</dbReference>
<proteinExistence type="inferred from homology"/>
<evidence type="ECO:0000256" key="6">
    <source>
        <dbReference type="ARBA" id="ARBA00022946"/>
    </source>
</evidence>
<dbReference type="InterPro" id="IPR002155">
    <property type="entry name" value="Thiolase"/>
</dbReference>
<evidence type="ECO:0000256" key="10">
    <source>
        <dbReference type="RuleBase" id="RU003557"/>
    </source>
</evidence>
<feature type="domain" description="Thiolase N-terminal" evidence="11">
    <location>
        <begin position="4"/>
        <end position="261"/>
    </location>
</feature>
<sequence>MNEVYIISATRTPIGSFGGKLAGFSATQLGSFAIKGAMERANIQPDQVQEVLMGNVVSAGLGQAPARQAALGAGIGSNVPCTTINKVCASGMKSIMLAAQSIMVGAQDVIVAGGMESMSNIPYYIPKARYGYKYGNGELVDGLVKDGLWEVYNEFPMGNCADNTAKEKNISREAQDEYAIGSYKKAAAATEAGLFKSEIVPVAIPQRKGDPIMMTEDEEFKNVFFDKIPNLRPVFSKDGTVTAANASTINDGASAMVLMSKKKADELGLKPIAKIRGFADAAQDPLWFTTAPALAIPKAMEMANVAKGDVDYYEINEAFSVVAIANNQELGIDPEKVNVNGGAVALGHPLGASGNRIVTTLCHVLEQKEGSIGVAGICNGGGGASAIVIEKM</sequence>
<dbReference type="NCBIfam" id="TIGR01930">
    <property type="entry name" value="AcCoA-C-Actrans"/>
    <property type="match status" value="1"/>
</dbReference>
<dbReference type="InterPro" id="IPR020615">
    <property type="entry name" value="Thiolase_acyl_enz_int_AS"/>
</dbReference>
<feature type="active site" description="Proton acceptor" evidence="9">
    <location>
        <position position="348"/>
    </location>
</feature>
<keyword evidence="8 10" id="KW-0012">Acyltransferase</keyword>